<keyword evidence="1" id="KW-1133">Transmembrane helix</keyword>
<dbReference type="EMBL" id="MUZR01000011">
    <property type="protein sequence ID" value="OOC10697.1"/>
    <property type="molecule type" value="Genomic_DNA"/>
</dbReference>
<protein>
    <submittedName>
        <fullName evidence="3">Thioredoxin family protein</fullName>
    </submittedName>
</protein>
<dbReference type="InterPro" id="IPR036249">
    <property type="entry name" value="Thioredoxin-like_sf"/>
</dbReference>
<reference evidence="3 4" key="1">
    <citation type="submission" date="2017-02" db="EMBL/GenBank/DDBJ databases">
        <title>Genomic diversity within the haloalkaliphilic genus Thioalkalivibrio.</title>
        <authorList>
            <person name="Ahn A.-C."/>
            <person name="Meier-Kolthoff J."/>
            <person name="Overmars L."/>
            <person name="Richter M."/>
            <person name="Woyke T."/>
            <person name="Sorokin D.Y."/>
            <person name="Muyzer G."/>
        </authorList>
    </citation>
    <scope>NUCLEOTIDE SEQUENCE [LARGE SCALE GENOMIC DNA]</scope>
    <source>
        <strain evidence="3 4">HL17</strain>
    </source>
</reference>
<dbReference type="STRING" id="252474.B1A74_04490"/>
<dbReference type="Proteomes" id="UP000189177">
    <property type="component" value="Unassembled WGS sequence"/>
</dbReference>
<dbReference type="AlphaFoldDB" id="A0A1V3A007"/>
<feature type="transmembrane region" description="Helical" evidence="1">
    <location>
        <begin position="171"/>
        <end position="189"/>
    </location>
</feature>
<dbReference type="Gene3D" id="3.40.30.10">
    <property type="entry name" value="Glutaredoxin"/>
    <property type="match status" value="1"/>
</dbReference>
<dbReference type="Pfam" id="PF13192">
    <property type="entry name" value="Thioredoxin_3"/>
    <property type="match status" value="1"/>
</dbReference>
<feature type="transmembrane region" description="Helical" evidence="1">
    <location>
        <begin position="195"/>
        <end position="214"/>
    </location>
</feature>
<proteinExistence type="predicted"/>
<keyword evidence="4" id="KW-1185">Reference proteome</keyword>
<gene>
    <name evidence="3" type="ORF">B1A74_04490</name>
</gene>
<organism evidence="3 4">
    <name type="scientific">Thioalkalivibrio halophilus</name>
    <dbReference type="NCBI Taxonomy" id="252474"/>
    <lineage>
        <taxon>Bacteria</taxon>
        <taxon>Pseudomonadati</taxon>
        <taxon>Pseudomonadota</taxon>
        <taxon>Gammaproteobacteria</taxon>
        <taxon>Chromatiales</taxon>
        <taxon>Ectothiorhodospiraceae</taxon>
        <taxon>Thioalkalivibrio</taxon>
    </lineage>
</organism>
<dbReference type="InterPro" id="IPR012336">
    <property type="entry name" value="Thioredoxin-like_fold"/>
</dbReference>
<keyword evidence="1" id="KW-0472">Membrane</keyword>
<sequence>MRVQLLVSQWCPSCDSAEAVWSRIAAEREFDFSVVDMGTPEGRELVQRLRLKTVPALVVDGELRGVGVQSPEEAREIVAGTPERSGHSAPVGIALAPASRAHLLSAVVWLAIAGGLLALHGGLLPPDGPWPGVLHVFLLGFITPFIAGLAEHMIPRFMERPVRAGPWSWTQWGLLNAGAAVTAIGGWVVGPALAAAGITLATAGLALLTLRLWPALWPAAAPAR</sequence>
<keyword evidence="1" id="KW-0812">Transmembrane</keyword>
<evidence type="ECO:0000259" key="2">
    <source>
        <dbReference type="Pfam" id="PF13192"/>
    </source>
</evidence>
<evidence type="ECO:0000313" key="4">
    <source>
        <dbReference type="Proteomes" id="UP000189177"/>
    </source>
</evidence>
<comment type="caution">
    <text evidence="3">The sequence shown here is derived from an EMBL/GenBank/DDBJ whole genome shotgun (WGS) entry which is preliminary data.</text>
</comment>
<dbReference type="RefSeq" id="WP_244269166.1">
    <property type="nucleotide sequence ID" value="NZ_MUZR01000011.1"/>
</dbReference>
<accession>A0A1V3A007</accession>
<evidence type="ECO:0000313" key="3">
    <source>
        <dbReference type="EMBL" id="OOC10697.1"/>
    </source>
</evidence>
<feature type="transmembrane region" description="Helical" evidence="1">
    <location>
        <begin position="130"/>
        <end position="150"/>
    </location>
</feature>
<name>A0A1V3A007_9GAMM</name>
<dbReference type="SUPFAM" id="SSF52833">
    <property type="entry name" value="Thioredoxin-like"/>
    <property type="match status" value="1"/>
</dbReference>
<feature type="transmembrane region" description="Helical" evidence="1">
    <location>
        <begin position="103"/>
        <end position="124"/>
    </location>
</feature>
<evidence type="ECO:0000256" key="1">
    <source>
        <dbReference type="SAM" id="Phobius"/>
    </source>
</evidence>
<feature type="domain" description="Thioredoxin-like fold" evidence="2">
    <location>
        <begin position="1"/>
        <end position="78"/>
    </location>
</feature>